<proteinExistence type="predicted"/>
<reference evidence="1 2" key="1">
    <citation type="submission" date="2024-01" db="EMBL/GenBank/DDBJ databases">
        <title>A telomere-to-telomere, gap-free genome of sweet tea (Lithocarpus litseifolius).</title>
        <authorList>
            <person name="Zhou J."/>
        </authorList>
    </citation>
    <scope>NUCLEOTIDE SEQUENCE [LARGE SCALE GENOMIC DNA]</scope>
    <source>
        <strain evidence="1">Zhou-2022a</strain>
        <tissue evidence="1">Leaf</tissue>
    </source>
</reference>
<sequence length="103" mass="11179">MSNEVGLGRLSNWWQDGSRVGRGGVGVAVSHLGMRRQQLIGMGLQSVTLPDELGKSSNRWQDGSRVGHGSVGVVVSRLGMRRQQLTGTSLQYATLRDGWRCGQ</sequence>
<name>A0AAW2BY13_9ROSI</name>
<protein>
    <submittedName>
        <fullName evidence="1">Uncharacterized protein</fullName>
    </submittedName>
</protein>
<dbReference type="Proteomes" id="UP001459277">
    <property type="component" value="Unassembled WGS sequence"/>
</dbReference>
<evidence type="ECO:0000313" key="1">
    <source>
        <dbReference type="EMBL" id="KAK9989689.1"/>
    </source>
</evidence>
<accession>A0AAW2BY13</accession>
<dbReference type="AlphaFoldDB" id="A0AAW2BY13"/>
<gene>
    <name evidence="1" type="ORF">SO802_029928</name>
</gene>
<dbReference type="EMBL" id="JAZDWU010000010">
    <property type="protein sequence ID" value="KAK9989689.1"/>
    <property type="molecule type" value="Genomic_DNA"/>
</dbReference>
<comment type="caution">
    <text evidence="1">The sequence shown here is derived from an EMBL/GenBank/DDBJ whole genome shotgun (WGS) entry which is preliminary data.</text>
</comment>
<keyword evidence="2" id="KW-1185">Reference proteome</keyword>
<organism evidence="1 2">
    <name type="scientific">Lithocarpus litseifolius</name>
    <dbReference type="NCBI Taxonomy" id="425828"/>
    <lineage>
        <taxon>Eukaryota</taxon>
        <taxon>Viridiplantae</taxon>
        <taxon>Streptophyta</taxon>
        <taxon>Embryophyta</taxon>
        <taxon>Tracheophyta</taxon>
        <taxon>Spermatophyta</taxon>
        <taxon>Magnoliopsida</taxon>
        <taxon>eudicotyledons</taxon>
        <taxon>Gunneridae</taxon>
        <taxon>Pentapetalae</taxon>
        <taxon>rosids</taxon>
        <taxon>fabids</taxon>
        <taxon>Fagales</taxon>
        <taxon>Fagaceae</taxon>
        <taxon>Lithocarpus</taxon>
    </lineage>
</organism>
<evidence type="ECO:0000313" key="2">
    <source>
        <dbReference type="Proteomes" id="UP001459277"/>
    </source>
</evidence>